<evidence type="ECO:0000256" key="5">
    <source>
        <dbReference type="ARBA" id="ARBA00022970"/>
    </source>
</evidence>
<dbReference type="GO" id="GO:0022857">
    <property type="term" value="F:transmembrane transporter activity"/>
    <property type="evidence" value="ECO:0007669"/>
    <property type="project" value="InterPro"/>
</dbReference>
<feature type="transmembrane region" description="Helical" evidence="9">
    <location>
        <begin position="6"/>
        <end position="29"/>
    </location>
</feature>
<dbReference type="InterPro" id="IPR001851">
    <property type="entry name" value="ABC_transp_permease"/>
</dbReference>
<keyword evidence="7 9" id="KW-0472">Membrane</keyword>
<keyword evidence="5" id="KW-0029">Amino-acid transport</keyword>
<evidence type="ECO:0000256" key="1">
    <source>
        <dbReference type="ARBA" id="ARBA00004651"/>
    </source>
</evidence>
<dbReference type="RefSeq" id="WP_270452840.1">
    <property type="nucleotide sequence ID" value="NZ_JADPIE010000002.1"/>
</dbReference>
<dbReference type="PANTHER" id="PTHR11795">
    <property type="entry name" value="BRANCHED-CHAIN AMINO ACID TRANSPORT SYSTEM PERMEASE PROTEIN LIVH"/>
    <property type="match status" value="1"/>
</dbReference>
<evidence type="ECO:0000313" key="11">
    <source>
        <dbReference type="Proteomes" id="UP000621436"/>
    </source>
</evidence>
<keyword evidence="3" id="KW-1003">Cell membrane</keyword>
<evidence type="ECO:0000256" key="4">
    <source>
        <dbReference type="ARBA" id="ARBA00022692"/>
    </source>
</evidence>
<evidence type="ECO:0000256" key="7">
    <source>
        <dbReference type="ARBA" id="ARBA00023136"/>
    </source>
</evidence>
<name>A0A931F820_9FIRM</name>
<evidence type="ECO:0000256" key="9">
    <source>
        <dbReference type="SAM" id="Phobius"/>
    </source>
</evidence>
<evidence type="ECO:0000313" key="10">
    <source>
        <dbReference type="EMBL" id="MBF8436078.1"/>
    </source>
</evidence>
<organism evidence="10 11">
    <name type="scientific">Halonatronomonas betaini</name>
    <dbReference type="NCBI Taxonomy" id="2778430"/>
    <lineage>
        <taxon>Bacteria</taxon>
        <taxon>Bacillati</taxon>
        <taxon>Bacillota</taxon>
        <taxon>Clostridia</taxon>
        <taxon>Halanaerobiales</taxon>
        <taxon>Halarsenatibacteraceae</taxon>
        <taxon>Halonatronomonas</taxon>
    </lineage>
</organism>
<reference evidence="10" key="1">
    <citation type="submission" date="2020-11" db="EMBL/GenBank/DDBJ databases">
        <title>Halonatronomonas betainensis gen. nov., sp. nov. a novel haloalkaliphilic representative of the family Halanaerobiacae capable of betaine degradation.</title>
        <authorList>
            <person name="Boltyanskaya Y."/>
            <person name="Kevbrin V."/>
            <person name="Detkova E."/>
            <person name="Grouzdev D.S."/>
            <person name="Koziaeva V."/>
            <person name="Zhilina T."/>
        </authorList>
    </citation>
    <scope>NUCLEOTIDE SEQUENCE</scope>
    <source>
        <strain evidence="10">Z-7014</strain>
    </source>
</reference>
<feature type="transmembrane region" description="Helical" evidence="9">
    <location>
        <begin position="62"/>
        <end position="85"/>
    </location>
</feature>
<feature type="transmembrane region" description="Helical" evidence="9">
    <location>
        <begin position="189"/>
        <end position="212"/>
    </location>
</feature>
<keyword evidence="4 9" id="KW-0812">Transmembrane</keyword>
<dbReference type="Pfam" id="PF02653">
    <property type="entry name" value="BPD_transp_2"/>
    <property type="match status" value="1"/>
</dbReference>
<dbReference type="Proteomes" id="UP000621436">
    <property type="component" value="Unassembled WGS sequence"/>
</dbReference>
<feature type="transmembrane region" description="Helical" evidence="9">
    <location>
        <begin position="258"/>
        <end position="277"/>
    </location>
</feature>
<feature type="transmembrane region" description="Helical" evidence="9">
    <location>
        <begin position="36"/>
        <end position="56"/>
    </location>
</feature>
<feature type="transmembrane region" description="Helical" evidence="9">
    <location>
        <begin position="97"/>
        <end position="116"/>
    </location>
</feature>
<dbReference type="EMBL" id="JADPIE010000002">
    <property type="protein sequence ID" value="MBF8436078.1"/>
    <property type="molecule type" value="Genomic_DNA"/>
</dbReference>
<evidence type="ECO:0000256" key="8">
    <source>
        <dbReference type="ARBA" id="ARBA00037998"/>
    </source>
</evidence>
<comment type="subcellular location">
    <subcellularLocation>
        <location evidence="1">Cell membrane</location>
        <topology evidence="1">Multi-pass membrane protein</topology>
    </subcellularLocation>
</comment>
<dbReference type="PANTHER" id="PTHR11795:SF442">
    <property type="entry name" value="ABC TRANSPORTER ATP-BINDING PROTEIN"/>
    <property type="match status" value="1"/>
</dbReference>
<comment type="similarity">
    <text evidence="8">Belongs to the binding-protein-dependent transport system permease family. LivHM subfamily.</text>
</comment>
<feature type="transmembrane region" description="Helical" evidence="9">
    <location>
        <begin position="136"/>
        <end position="160"/>
    </location>
</feature>
<dbReference type="CDD" id="cd06582">
    <property type="entry name" value="TM_PBP1_LivH_like"/>
    <property type="match status" value="1"/>
</dbReference>
<dbReference type="AlphaFoldDB" id="A0A931F820"/>
<dbReference type="GO" id="GO:0006865">
    <property type="term" value="P:amino acid transport"/>
    <property type="evidence" value="ECO:0007669"/>
    <property type="project" value="UniProtKB-KW"/>
</dbReference>
<keyword evidence="11" id="KW-1185">Reference proteome</keyword>
<protein>
    <submittedName>
        <fullName evidence="10">Branched-chain amino acid ABC transporter permease</fullName>
    </submittedName>
</protein>
<keyword evidence="2" id="KW-0813">Transport</keyword>
<keyword evidence="6 9" id="KW-1133">Transmembrane helix</keyword>
<evidence type="ECO:0000256" key="2">
    <source>
        <dbReference type="ARBA" id="ARBA00022448"/>
    </source>
</evidence>
<accession>A0A931F820</accession>
<evidence type="ECO:0000256" key="3">
    <source>
        <dbReference type="ARBA" id="ARBA00022475"/>
    </source>
</evidence>
<proteinExistence type="inferred from homology"/>
<comment type="caution">
    <text evidence="10">The sequence shown here is derived from an EMBL/GenBank/DDBJ whole genome shotgun (WGS) entry which is preliminary data.</text>
</comment>
<sequence>MFSPQVTLTILNGLTQAGLLFLIASGLTLAFGLMQVVNLAHGAFYLLGGFIGYSVFRATSIWWLAVIAGGLGIAIIGFFMERILLEKIRGNMLSETLLTIGISTVIADIVLFIWGGRPLSIQTPEFLNPRLNIFGVRYPGFRVFILFLSIAVGTILWFILFKTQLGAMIRAGVDDREMVAALGINIRKLFTLVFLLSAFLAGAAGVVGGTYLSLQIGTDVRYLVLALVVVIIGGMGSVGGAAIGALITGLILSFSGAYFPQLSFSLTFAPMVIILALKPGGLLGRKIT</sequence>
<dbReference type="GO" id="GO:0005886">
    <property type="term" value="C:plasma membrane"/>
    <property type="evidence" value="ECO:0007669"/>
    <property type="project" value="UniProtKB-SubCell"/>
</dbReference>
<feature type="transmembrane region" description="Helical" evidence="9">
    <location>
        <begin position="224"/>
        <end position="251"/>
    </location>
</feature>
<evidence type="ECO:0000256" key="6">
    <source>
        <dbReference type="ARBA" id="ARBA00022989"/>
    </source>
</evidence>
<gene>
    <name evidence="10" type="ORF">I0Q91_03220</name>
</gene>
<dbReference type="InterPro" id="IPR052157">
    <property type="entry name" value="BCAA_transport_permease"/>
</dbReference>